<comment type="caution">
    <text evidence="1">The sequence shown here is derived from an EMBL/GenBank/DDBJ whole genome shotgun (WGS) entry which is preliminary data.</text>
</comment>
<protein>
    <submittedName>
        <fullName evidence="1">Uncharacterized protein</fullName>
    </submittedName>
</protein>
<reference evidence="1" key="1">
    <citation type="submission" date="2023-07" db="EMBL/GenBank/DDBJ databases">
        <title>Sorghum-associated microbial communities from plants grown in Nebraska, USA.</title>
        <authorList>
            <person name="Schachtman D."/>
        </authorList>
    </citation>
    <scope>NUCLEOTIDE SEQUENCE</scope>
    <source>
        <strain evidence="1">BE330</strain>
    </source>
</reference>
<dbReference type="RefSeq" id="WP_309855122.1">
    <property type="nucleotide sequence ID" value="NZ_JAVDQJ010000005.1"/>
</dbReference>
<dbReference type="EMBL" id="JAVDQK010000004">
    <property type="protein sequence ID" value="MDR6218543.1"/>
    <property type="molecule type" value="Genomic_DNA"/>
</dbReference>
<proteinExistence type="predicted"/>
<accession>A0AAE3XCU3</accession>
<name>A0AAE3XCU3_9DEIO</name>
<dbReference type="Proteomes" id="UP001185331">
    <property type="component" value="Unassembled WGS sequence"/>
</dbReference>
<sequence length="150" mass="15898">MRQAPACGAPPEARGGVNWTGTWTVTGEAVVGRDAGGAAVTVAFGVGSARTVVGRRPDGQRPTQDTNVEVTLTVTPDVPVTVRVSSDVPLPPDWSGGLLSRVVTWPESGTFQKTIGRFRRVDAGTLLLDVDRNQPLRAGETLFLECFPGW</sequence>
<gene>
    <name evidence="1" type="ORF">J2Y00_002106</name>
</gene>
<evidence type="ECO:0000313" key="2">
    <source>
        <dbReference type="Proteomes" id="UP001185331"/>
    </source>
</evidence>
<evidence type="ECO:0000313" key="1">
    <source>
        <dbReference type="EMBL" id="MDR6218543.1"/>
    </source>
</evidence>
<dbReference type="AlphaFoldDB" id="A0AAE3XCU3"/>
<organism evidence="1 2">
    <name type="scientific">Deinococcus soli</name>
    <name type="common">ex Cha et al. 2016</name>
    <dbReference type="NCBI Taxonomy" id="1309411"/>
    <lineage>
        <taxon>Bacteria</taxon>
        <taxon>Thermotogati</taxon>
        <taxon>Deinococcota</taxon>
        <taxon>Deinococci</taxon>
        <taxon>Deinococcales</taxon>
        <taxon>Deinococcaceae</taxon>
        <taxon>Deinococcus</taxon>
    </lineage>
</organism>